<organism evidence="3 4">
    <name type="scientific">[Candida] subhashii</name>
    <dbReference type="NCBI Taxonomy" id="561895"/>
    <lineage>
        <taxon>Eukaryota</taxon>
        <taxon>Fungi</taxon>
        <taxon>Dikarya</taxon>
        <taxon>Ascomycota</taxon>
        <taxon>Saccharomycotina</taxon>
        <taxon>Pichiomycetes</taxon>
        <taxon>Debaryomycetaceae</taxon>
        <taxon>Spathaspora</taxon>
    </lineage>
</organism>
<dbReference type="Proteomes" id="UP000694255">
    <property type="component" value="Unassembled WGS sequence"/>
</dbReference>
<evidence type="ECO:0000313" key="4">
    <source>
        <dbReference type="Proteomes" id="UP000694255"/>
    </source>
</evidence>
<keyword evidence="2" id="KW-1133">Transmembrane helix</keyword>
<dbReference type="RefSeq" id="XP_049265774.1">
    <property type="nucleotide sequence ID" value="XM_049410673.1"/>
</dbReference>
<gene>
    <name evidence="3" type="ORF">J8A68_000944</name>
</gene>
<dbReference type="AlphaFoldDB" id="A0A8J5QVK0"/>
<keyword evidence="2" id="KW-0472">Membrane</keyword>
<proteinExistence type="predicted"/>
<evidence type="ECO:0000313" key="3">
    <source>
        <dbReference type="EMBL" id="KAG7665542.1"/>
    </source>
</evidence>
<name>A0A8J5QVK0_9ASCO</name>
<evidence type="ECO:0008006" key="5">
    <source>
        <dbReference type="Google" id="ProtNLM"/>
    </source>
</evidence>
<feature type="transmembrane region" description="Helical" evidence="2">
    <location>
        <begin position="307"/>
        <end position="324"/>
    </location>
</feature>
<evidence type="ECO:0000256" key="2">
    <source>
        <dbReference type="SAM" id="Phobius"/>
    </source>
</evidence>
<comment type="caution">
    <text evidence="3">The sequence shown here is derived from an EMBL/GenBank/DDBJ whole genome shotgun (WGS) entry which is preliminary data.</text>
</comment>
<accession>A0A8J5QVK0</accession>
<feature type="coiled-coil region" evidence="1">
    <location>
        <begin position="196"/>
        <end position="248"/>
    </location>
</feature>
<evidence type="ECO:0000256" key="1">
    <source>
        <dbReference type="SAM" id="Coils"/>
    </source>
</evidence>
<reference evidence="3 4" key="1">
    <citation type="journal article" date="2021" name="DNA Res.">
        <title>Genome analysis of Candida subhashii reveals its hybrid nature and dual mitochondrial genome conformations.</title>
        <authorList>
            <person name="Mixao V."/>
            <person name="Hegedusova E."/>
            <person name="Saus E."/>
            <person name="Pryszcz L.P."/>
            <person name="Cillingova A."/>
            <person name="Nosek J."/>
            <person name="Gabaldon T."/>
        </authorList>
    </citation>
    <scope>NUCLEOTIDE SEQUENCE [LARGE SCALE GENOMIC DNA]</scope>
    <source>
        <strain evidence="3 4">CBS 10753</strain>
    </source>
</reference>
<dbReference type="EMBL" id="JAGSYN010000049">
    <property type="protein sequence ID" value="KAG7665542.1"/>
    <property type="molecule type" value="Genomic_DNA"/>
</dbReference>
<sequence>MESSTLSLSSSSIIGNNNNKQIEDEYKLTLKHFKNKQLIKSFKLIYKLYKQSFNQFNNQLITEQLFIKIINLYLIEIGVLLKQQPQDEDKYQCTIAINSITSNELYNQLIMIYGEEFIPNEILYNYHLMLITNYQLLINDKLNYLQDLNQIINRQSNTSNDKYLNKLINLIVFEILPTFDEFKLAESIINSSNIFNEQSLIKLNEIKQNKQNILKQQQQEEQQQQKQQQQEQELLKQHQEQQQKQQNLKYKSLKEIQKQYQSQTSDGSSSIIKNIEKSPIEVNKLHQLSNKLKYLINLLKVYIKDNSLIIIIIIISSLIISKFIKLNRTNIKQKLLDTIKMAFKFSYI</sequence>
<keyword evidence="1" id="KW-0175">Coiled coil</keyword>
<dbReference type="OrthoDB" id="3981028at2759"/>
<dbReference type="GeneID" id="73467745"/>
<keyword evidence="4" id="KW-1185">Reference proteome</keyword>
<protein>
    <recommendedName>
        <fullName evidence="5">Transmembrane protein</fullName>
    </recommendedName>
</protein>
<keyword evidence="2" id="KW-0812">Transmembrane</keyword>